<accession>A0A250WWV4</accession>
<dbReference type="AlphaFoldDB" id="A0A250WWV4"/>
<dbReference type="STRING" id="1157962.A0A250WWV4"/>
<dbReference type="InterPro" id="IPR036291">
    <property type="entry name" value="NAD(P)-bd_dom_sf"/>
</dbReference>
<dbReference type="GO" id="GO:0016616">
    <property type="term" value="F:oxidoreductase activity, acting on the CH-OH group of donors, NAD or NADP as acceptor"/>
    <property type="evidence" value="ECO:0007669"/>
    <property type="project" value="InterPro"/>
</dbReference>
<keyword evidence="6" id="KW-1185">Reference proteome</keyword>
<dbReference type="OrthoDB" id="10058185at2759"/>
<keyword evidence="2 3" id="KW-0560">Oxidoreductase</keyword>
<dbReference type="InterPro" id="IPR002225">
    <property type="entry name" value="3Beta_OHSteriod_DH/Estase"/>
</dbReference>
<evidence type="ECO:0000313" key="5">
    <source>
        <dbReference type="EMBL" id="GAX75301.1"/>
    </source>
</evidence>
<gene>
    <name evidence="5" type="ORF">CEUSTIGMA_g2746.t1</name>
</gene>
<protein>
    <recommendedName>
        <fullName evidence="4">3-beta hydroxysteroid dehydrogenase/isomerase domain-containing protein</fullName>
    </recommendedName>
</protein>
<dbReference type="Pfam" id="PF01073">
    <property type="entry name" value="3Beta_HSD"/>
    <property type="match status" value="1"/>
</dbReference>
<comment type="caution">
    <text evidence="5">The sequence shown here is derived from an EMBL/GenBank/DDBJ whole genome shotgun (WGS) entry which is preliminary data.</text>
</comment>
<dbReference type="InterPro" id="IPR050177">
    <property type="entry name" value="Lipid_A_modif_metabolic_enz"/>
</dbReference>
<dbReference type="Gene3D" id="3.40.50.720">
    <property type="entry name" value="NAD(P)-binding Rossmann-like Domain"/>
    <property type="match status" value="1"/>
</dbReference>
<comment type="similarity">
    <text evidence="1 3">Belongs to the 3-beta-HSD family.</text>
</comment>
<evidence type="ECO:0000256" key="1">
    <source>
        <dbReference type="ARBA" id="ARBA00009219"/>
    </source>
</evidence>
<feature type="domain" description="3-beta hydroxysteroid dehydrogenase/isomerase" evidence="4">
    <location>
        <begin position="29"/>
        <end position="260"/>
    </location>
</feature>
<dbReference type="PANTHER" id="PTHR43245:SF51">
    <property type="entry name" value="SHORT CHAIN DEHYDROGENASE_REDUCTASE FAMILY 42E, MEMBER 2"/>
    <property type="match status" value="1"/>
</dbReference>
<dbReference type="PANTHER" id="PTHR43245">
    <property type="entry name" value="BIFUNCTIONAL POLYMYXIN RESISTANCE PROTEIN ARNA"/>
    <property type="match status" value="1"/>
</dbReference>
<reference evidence="5 6" key="1">
    <citation type="submission" date="2017-08" db="EMBL/GenBank/DDBJ databases">
        <title>Acidophilic green algal genome provides insights into adaptation to an acidic environment.</title>
        <authorList>
            <person name="Hirooka S."/>
            <person name="Hirose Y."/>
            <person name="Kanesaki Y."/>
            <person name="Higuchi S."/>
            <person name="Fujiwara T."/>
            <person name="Onuma R."/>
            <person name="Era A."/>
            <person name="Ohbayashi R."/>
            <person name="Uzuka A."/>
            <person name="Nozaki H."/>
            <person name="Yoshikawa H."/>
            <person name="Miyagishima S.Y."/>
        </authorList>
    </citation>
    <scope>NUCLEOTIDE SEQUENCE [LARGE SCALE GENOMIC DNA]</scope>
    <source>
        <strain evidence="5 6">NIES-2499</strain>
    </source>
</reference>
<dbReference type="Proteomes" id="UP000232323">
    <property type="component" value="Unassembled WGS sequence"/>
</dbReference>
<dbReference type="EMBL" id="BEGY01000011">
    <property type="protein sequence ID" value="GAX75301.1"/>
    <property type="molecule type" value="Genomic_DNA"/>
</dbReference>
<evidence type="ECO:0000259" key="4">
    <source>
        <dbReference type="Pfam" id="PF01073"/>
    </source>
</evidence>
<evidence type="ECO:0000256" key="3">
    <source>
        <dbReference type="RuleBase" id="RU004475"/>
    </source>
</evidence>
<sequence length="365" mass="39398">MSFASGNIVQEGLNKTVPKYANFPSSWCVVGGSGTLGTVLIDYLIEAGAQSIKVLDLRPYSGRYASDPRVISVVGSASDRSKADQAVQDCTAVVMAVTPHISTAPWGLFVSANVHGTQTLLNASRASGCVKAFIAVSSIAVYNHFVEHFNADESFKLPEIDEYRSPYDLTKRLAEDLVLQSDEDRPGGMRTVALRPGGILMGPADYALEGFFKQGVTPFEGKPIDFTFGRNVCHAIALAAGDLLNSEGSKAAGKALLVSKGEAASIGQVCRDLGRRLNKKVPVVPSLIMFMVSIHSMIKHAYLSVFYPHKAPGIPTHQFLAISNYTQTFDNSLARKLIGFEPTYSYSETLDVIAEMHKRSLKKSG</sequence>
<name>A0A250WWV4_9CHLO</name>
<dbReference type="SUPFAM" id="SSF51735">
    <property type="entry name" value="NAD(P)-binding Rossmann-fold domains"/>
    <property type="match status" value="1"/>
</dbReference>
<dbReference type="GO" id="GO:0006694">
    <property type="term" value="P:steroid biosynthetic process"/>
    <property type="evidence" value="ECO:0007669"/>
    <property type="project" value="InterPro"/>
</dbReference>
<organism evidence="5 6">
    <name type="scientific">Chlamydomonas eustigma</name>
    <dbReference type="NCBI Taxonomy" id="1157962"/>
    <lineage>
        <taxon>Eukaryota</taxon>
        <taxon>Viridiplantae</taxon>
        <taxon>Chlorophyta</taxon>
        <taxon>core chlorophytes</taxon>
        <taxon>Chlorophyceae</taxon>
        <taxon>CS clade</taxon>
        <taxon>Chlamydomonadales</taxon>
        <taxon>Chlamydomonadaceae</taxon>
        <taxon>Chlamydomonas</taxon>
    </lineage>
</organism>
<proteinExistence type="inferred from homology"/>
<evidence type="ECO:0000256" key="2">
    <source>
        <dbReference type="ARBA" id="ARBA00023002"/>
    </source>
</evidence>
<evidence type="ECO:0000313" key="6">
    <source>
        <dbReference type="Proteomes" id="UP000232323"/>
    </source>
</evidence>